<gene>
    <name evidence="1" type="ORF">LMG8286_00741</name>
</gene>
<dbReference type="RefSeq" id="WP_230056510.1">
    <property type="nucleotide sequence ID" value="NZ_CAJHOE010000001.1"/>
</dbReference>
<reference evidence="1 2" key="1">
    <citation type="submission" date="2020-11" db="EMBL/GenBank/DDBJ databases">
        <authorList>
            <person name="Peeters C."/>
        </authorList>
    </citation>
    <scope>NUCLEOTIDE SEQUENCE [LARGE SCALE GENOMIC DNA]</scope>
    <source>
        <strain evidence="1 2">LMG 8286</strain>
    </source>
</reference>
<name>A0ABM8Q2R2_9BACT</name>
<evidence type="ECO:0000313" key="1">
    <source>
        <dbReference type="EMBL" id="CAD7287110.1"/>
    </source>
</evidence>
<proteinExistence type="predicted"/>
<accession>A0ABM8Q2R2</accession>
<protein>
    <recommendedName>
        <fullName evidence="3">DUF58 domain-containing protein</fullName>
    </recommendedName>
</protein>
<dbReference type="Proteomes" id="UP000789359">
    <property type="component" value="Unassembled WGS sequence"/>
</dbReference>
<comment type="caution">
    <text evidence="1">The sequence shown here is derived from an EMBL/GenBank/DDBJ whole genome shotgun (WGS) entry which is preliminary data.</text>
</comment>
<evidence type="ECO:0000313" key="2">
    <source>
        <dbReference type="Proteomes" id="UP000789359"/>
    </source>
</evidence>
<dbReference type="EMBL" id="CAJHOE010000001">
    <property type="protein sequence ID" value="CAD7287110.1"/>
    <property type="molecule type" value="Genomic_DNA"/>
</dbReference>
<sequence>MKQIDFVERLNFLLETLYYDALDGKNRIIFEYDPSYPRVFAIDSNNILKTMEWIAKAYLLGTSEANININFKLTNYNADTIFFSVFFSADKDVKLDELSMQKANKFAANAKAKILITDNNQIVLYTSATLDREIKSKNISLKSNAIKSYYAIAAYEDKVGFEILRNVLKVIGVKIGSKSDFATFKKHTKDSIYMPSVVFVSMDYFKTEQDLNELLEIQKLKGYGIVVVCHKQSEFEEKFKEHAIILREPYTYDAIVAALNYCYTKSLKR</sequence>
<organism evidence="1 2">
    <name type="scientific">Campylobacter suis</name>
    <dbReference type="NCBI Taxonomy" id="2790657"/>
    <lineage>
        <taxon>Bacteria</taxon>
        <taxon>Pseudomonadati</taxon>
        <taxon>Campylobacterota</taxon>
        <taxon>Epsilonproteobacteria</taxon>
        <taxon>Campylobacterales</taxon>
        <taxon>Campylobacteraceae</taxon>
        <taxon>Campylobacter</taxon>
    </lineage>
</organism>
<evidence type="ECO:0008006" key="3">
    <source>
        <dbReference type="Google" id="ProtNLM"/>
    </source>
</evidence>
<keyword evidence="2" id="KW-1185">Reference proteome</keyword>